<dbReference type="PROSITE" id="PS50929">
    <property type="entry name" value="ABC_TM1F"/>
    <property type="match status" value="1"/>
</dbReference>
<dbReference type="InterPro" id="IPR011527">
    <property type="entry name" value="ABC1_TM_dom"/>
</dbReference>
<feature type="transmembrane region" description="Helical" evidence="9">
    <location>
        <begin position="308"/>
        <end position="325"/>
    </location>
</feature>
<dbReference type="GO" id="GO:0140359">
    <property type="term" value="F:ABC-type transporter activity"/>
    <property type="evidence" value="ECO:0007669"/>
    <property type="project" value="InterPro"/>
</dbReference>
<dbReference type="GO" id="GO:0005886">
    <property type="term" value="C:plasma membrane"/>
    <property type="evidence" value="ECO:0007669"/>
    <property type="project" value="UniProtKB-SubCell"/>
</dbReference>
<dbReference type="Proteomes" id="UP000254512">
    <property type="component" value="Unassembled WGS sequence"/>
</dbReference>
<dbReference type="SUPFAM" id="SSF90123">
    <property type="entry name" value="ABC transporter transmembrane region"/>
    <property type="match status" value="1"/>
</dbReference>
<evidence type="ECO:0000313" key="14">
    <source>
        <dbReference type="Proteomes" id="UP000254512"/>
    </source>
</evidence>
<dbReference type="EMBL" id="UGHD01000003">
    <property type="protein sequence ID" value="STO98395.1"/>
    <property type="molecule type" value="Genomic_DNA"/>
</dbReference>
<evidence type="ECO:0000256" key="7">
    <source>
        <dbReference type="ARBA" id="ARBA00022989"/>
    </source>
</evidence>
<dbReference type="Gene3D" id="1.20.1560.10">
    <property type="entry name" value="ABC transporter type 1, transmembrane domain"/>
    <property type="match status" value="1"/>
</dbReference>
<evidence type="ECO:0000256" key="2">
    <source>
        <dbReference type="ARBA" id="ARBA00022448"/>
    </source>
</evidence>
<accession>A0A377J834</accession>
<dbReference type="Pfam" id="PF00005">
    <property type="entry name" value="ABC_tran"/>
    <property type="match status" value="1"/>
</dbReference>
<keyword evidence="7 9" id="KW-1133">Transmembrane helix</keyword>
<dbReference type="GO" id="GO:0034040">
    <property type="term" value="F:ATPase-coupled lipid transmembrane transporter activity"/>
    <property type="evidence" value="ECO:0007669"/>
    <property type="project" value="TreeGrafter"/>
</dbReference>
<feature type="domain" description="ABC transporter" evidence="10">
    <location>
        <begin position="484"/>
        <end position="719"/>
    </location>
</feature>
<dbReference type="InterPro" id="IPR017750">
    <property type="entry name" value="ATPase_T1SS"/>
</dbReference>
<feature type="domain" description="Peptidase C39" evidence="12">
    <location>
        <begin position="12"/>
        <end position="136"/>
    </location>
</feature>
<evidence type="ECO:0000256" key="3">
    <source>
        <dbReference type="ARBA" id="ARBA00022475"/>
    </source>
</evidence>
<keyword evidence="6" id="KW-0067">ATP-binding</keyword>
<reference evidence="13 14" key="1">
    <citation type="submission" date="2018-06" db="EMBL/GenBank/DDBJ databases">
        <authorList>
            <consortium name="Pathogen Informatics"/>
            <person name="Doyle S."/>
        </authorList>
    </citation>
    <scope>NUCLEOTIDE SEQUENCE [LARGE SCALE GENOMIC DNA]</scope>
    <source>
        <strain evidence="13 14">NCTC11645</strain>
    </source>
</reference>
<evidence type="ECO:0000256" key="6">
    <source>
        <dbReference type="ARBA" id="ARBA00022840"/>
    </source>
</evidence>
<proteinExistence type="predicted"/>
<name>A0A377J834_GRIHO</name>
<dbReference type="SMART" id="SM00382">
    <property type="entry name" value="AAA"/>
    <property type="match status" value="1"/>
</dbReference>
<dbReference type="AlphaFoldDB" id="A0A377J834"/>
<comment type="subcellular location">
    <subcellularLocation>
        <location evidence="1">Cell membrane</location>
        <topology evidence="1">Multi-pass membrane protein</topology>
    </subcellularLocation>
</comment>
<keyword evidence="4 9" id="KW-0812">Transmembrane</keyword>
<evidence type="ECO:0000256" key="1">
    <source>
        <dbReference type="ARBA" id="ARBA00004651"/>
    </source>
</evidence>
<keyword evidence="5" id="KW-0547">Nucleotide-binding</keyword>
<dbReference type="InterPro" id="IPR005074">
    <property type="entry name" value="Peptidase_C39"/>
</dbReference>
<evidence type="ECO:0000259" key="11">
    <source>
        <dbReference type="PROSITE" id="PS50929"/>
    </source>
</evidence>
<evidence type="ECO:0000256" key="4">
    <source>
        <dbReference type="ARBA" id="ARBA00022692"/>
    </source>
</evidence>
<gene>
    <name evidence="13" type="primary">apxIB_2</name>
    <name evidence="13" type="ORF">NCTC11645_03380</name>
</gene>
<dbReference type="PROSITE" id="PS50893">
    <property type="entry name" value="ABC_TRANSPORTER_2"/>
    <property type="match status" value="1"/>
</dbReference>
<dbReference type="GO" id="GO:0005524">
    <property type="term" value="F:ATP binding"/>
    <property type="evidence" value="ECO:0007669"/>
    <property type="project" value="UniProtKB-KW"/>
</dbReference>
<dbReference type="Gene3D" id="3.90.70.10">
    <property type="entry name" value="Cysteine proteinases"/>
    <property type="match status" value="1"/>
</dbReference>
<dbReference type="SUPFAM" id="SSF52540">
    <property type="entry name" value="P-loop containing nucleoside triphosphate hydrolases"/>
    <property type="match status" value="1"/>
</dbReference>
<organism evidence="13 14">
    <name type="scientific">Grimontia hollisae</name>
    <name type="common">Vibrio hollisae</name>
    <dbReference type="NCBI Taxonomy" id="673"/>
    <lineage>
        <taxon>Bacteria</taxon>
        <taxon>Pseudomonadati</taxon>
        <taxon>Pseudomonadota</taxon>
        <taxon>Gammaproteobacteria</taxon>
        <taxon>Vibrionales</taxon>
        <taxon>Vibrionaceae</taxon>
        <taxon>Grimontia</taxon>
    </lineage>
</organism>
<dbReference type="PANTHER" id="PTHR24221:SF248">
    <property type="entry name" value="ABC TRANSPORTER TRANSMEMBRANE REGION"/>
    <property type="match status" value="1"/>
</dbReference>
<feature type="transmembrane region" description="Helical" evidence="9">
    <location>
        <begin position="206"/>
        <end position="226"/>
    </location>
</feature>
<dbReference type="InterPro" id="IPR003439">
    <property type="entry name" value="ABC_transporter-like_ATP-bd"/>
</dbReference>
<dbReference type="FunFam" id="3.40.50.300:FF:000299">
    <property type="entry name" value="ABC transporter ATP-binding protein/permease"/>
    <property type="match status" value="1"/>
</dbReference>
<dbReference type="PANTHER" id="PTHR24221">
    <property type="entry name" value="ATP-BINDING CASSETTE SUB-FAMILY B"/>
    <property type="match status" value="1"/>
</dbReference>
<sequence length="719" mass="80098">MASRALSSKRNQTIMVKDPLLQSLVYVSRYFGQSNSPDALISGLPISDGYLSPFLFRRAAERAGIDAKESRQTLGSLSPMLCPCILLLKDNQACVLLSIDHETGEAEVVEPLTDTSPVARKIDDLEDDYLGRVFLLKKQFRYDERSPEILKERQGHWFWSTLWESRSIYRDVLIASIFINAFAIATPLFSRIVYDKIVPNLAFDSLWVLATGVFVIFLFDLVLKMLRSYFIDISGKKSDLLISSRIFEKVMGIRMEARPPSVGAFARHMQEFESIRDFFTSASVSTLIDLPFAFFFLLIIWIVAGPLVIVPIMAVLLLMLHAALIQKPLRHTIEEGSRLSSQKNANLIESLTGLETIKLFGAESQFQYRWEEAVAHMANWGIKTRRLTDSVQNAAGFIQQFVNVSMIVFGVYLISAGDLSMGGLIAATMLSSRAVGPMVQLSLLSTRYNQAKSAMTIISQLMDMPSEQEEGKRYIHRPIIRGKIEFDRVNFHYPNSDIAALRDISFTILPGEKVAIIGRIGSGKTTLSRLLMGLYHPTAGSVRIDDTDISQIHNIDIRRSIGCVPQDPVLFFGSIRDNITLGRPLADDRDILDAANRSGVTTFTQRDPAGLERQVGEGGNQLSGGQRQSIAIARAMLGRPPVLLLDEPTSAMDNRSEQYIKQQLSSLRRDETLIINTHKTGMLDVVDRIIVVEQGNIVADGPKLAVLQALKDGKVQKVG</sequence>
<dbReference type="GO" id="GO:0008233">
    <property type="term" value="F:peptidase activity"/>
    <property type="evidence" value="ECO:0007669"/>
    <property type="project" value="InterPro"/>
</dbReference>
<dbReference type="GO" id="GO:0016887">
    <property type="term" value="F:ATP hydrolysis activity"/>
    <property type="evidence" value="ECO:0007669"/>
    <property type="project" value="InterPro"/>
</dbReference>
<dbReference type="Pfam" id="PF00664">
    <property type="entry name" value="ABC_membrane"/>
    <property type="match status" value="1"/>
</dbReference>
<evidence type="ECO:0000256" key="9">
    <source>
        <dbReference type="SAM" id="Phobius"/>
    </source>
</evidence>
<dbReference type="CDD" id="cd18587">
    <property type="entry name" value="ABC_6TM_LapB_like"/>
    <property type="match status" value="1"/>
</dbReference>
<evidence type="ECO:0000313" key="13">
    <source>
        <dbReference type="EMBL" id="STO98395.1"/>
    </source>
</evidence>
<dbReference type="InterPro" id="IPR036640">
    <property type="entry name" value="ABC1_TM_sf"/>
</dbReference>
<dbReference type="CDD" id="cd03245">
    <property type="entry name" value="ABCC_bacteriocin_exporters"/>
    <property type="match status" value="1"/>
</dbReference>
<dbReference type="InterPro" id="IPR027417">
    <property type="entry name" value="P-loop_NTPase"/>
</dbReference>
<dbReference type="FunFam" id="1.20.1560.10:FF:000225">
    <property type="entry name" value="Type I secretion system permease/ATPase"/>
    <property type="match status" value="1"/>
</dbReference>
<dbReference type="CDD" id="cd02421">
    <property type="entry name" value="Peptidase_C39_likeD"/>
    <property type="match status" value="1"/>
</dbReference>
<evidence type="ECO:0000256" key="5">
    <source>
        <dbReference type="ARBA" id="ARBA00022741"/>
    </source>
</evidence>
<evidence type="ECO:0000259" key="10">
    <source>
        <dbReference type="PROSITE" id="PS50893"/>
    </source>
</evidence>
<feature type="transmembrane region" description="Helical" evidence="9">
    <location>
        <begin position="172"/>
        <end position="194"/>
    </location>
</feature>
<keyword evidence="8 9" id="KW-0472">Membrane</keyword>
<protein>
    <submittedName>
        <fullName evidence="13">RTX-I toxin determinant B</fullName>
    </submittedName>
</protein>
<keyword evidence="2" id="KW-0813">Transport</keyword>
<dbReference type="NCBIfam" id="TIGR03375">
    <property type="entry name" value="type_I_sec_LssB"/>
    <property type="match status" value="1"/>
</dbReference>
<evidence type="ECO:0000259" key="12">
    <source>
        <dbReference type="PROSITE" id="PS50990"/>
    </source>
</evidence>
<feature type="domain" description="ABC transmembrane type-1" evidence="11">
    <location>
        <begin position="172"/>
        <end position="450"/>
    </location>
</feature>
<dbReference type="InterPro" id="IPR039421">
    <property type="entry name" value="Type_1_exporter"/>
</dbReference>
<evidence type="ECO:0000256" key="8">
    <source>
        <dbReference type="ARBA" id="ARBA00023136"/>
    </source>
</evidence>
<dbReference type="STRING" id="673.AL542_00160"/>
<dbReference type="InterPro" id="IPR003593">
    <property type="entry name" value="AAA+_ATPase"/>
</dbReference>
<dbReference type="GO" id="GO:0006508">
    <property type="term" value="P:proteolysis"/>
    <property type="evidence" value="ECO:0007669"/>
    <property type="project" value="InterPro"/>
</dbReference>
<dbReference type="Gene3D" id="3.40.50.300">
    <property type="entry name" value="P-loop containing nucleotide triphosphate hydrolases"/>
    <property type="match status" value="1"/>
</dbReference>
<keyword evidence="3" id="KW-1003">Cell membrane</keyword>
<dbReference type="PROSITE" id="PS50990">
    <property type="entry name" value="PEPTIDASE_C39"/>
    <property type="match status" value="1"/>
</dbReference>